<dbReference type="FunFam" id="3.40.50.720:FF:000353">
    <property type="entry name" value="WW domain-containing oxidoreductase"/>
    <property type="match status" value="1"/>
</dbReference>
<feature type="domain" description="WW" evidence="11">
    <location>
        <begin position="51"/>
        <end position="83"/>
    </location>
</feature>
<keyword evidence="6" id="KW-0053">Apoptosis</keyword>
<dbReference type="PANTHER" id="PTHR24320">
    <property type="entry name" value="RETINOL DEHYDROGENASE"/>
    <property type="match status" value="1"/>
</dbReference>
<dbReference type="InterPro" id="IPR002347">
    <property type="entry name" value="SDR_fam"/>
</dbReference>
<dbReference type="PROSITE" id="PS50020">
    <property type="entry name" value="WW_DOMAIN_2"/>
    <property type="match status" value="2"/>
</dbReference>
<dbReference type="OMA" id="PPAEKYW"/>
<dbReference type="GO" id="GO:0006915">
    <property type="term" value="P:apoptotic process"/>
    <property type="evidence" value="ECO:0007669"/>
    <property type="project" value="UniProtKB-KW"/>
</dbReference>
<name>A0A8B7PBW3_HYAAZ</name>
<dbReference type="Proteomes" id="UP000694843">
    <property type="component" value="Unplaced"/>
</dbReference>
<evidence type="ECO:0000256" key="8">
    <source>
        <dbReference type="ARBA" id="ARBA00023002"/>
    </source>
</evidence>
<dbReference type="RefSeq" id="XP_018022711.1">
    <property type="nucleotide sequence ID" value="XM_018167222.2"/>
</dbReference>
<dbReference type="GO" id="GO:0005764">
    <property type="term" value="C:lysosome"/>
    <property type="evidence" value="ECO:0007669"/>
    <property type="project" value="UniProtKB-SubCell"/>
</dbReference>
<dbReference type="SMART" id="SM00456">
    <property type="entry name" value="WW"/>
    <property type="match status" value="2"/>
</dbReference>
<evidence type="ECO:0000256" key="1">
    <source>
        <dbReference type="ARBA" id="ARBA00004371"/>
    </source>
</evidence>
<dbReference type="AlphaFoldDB" id="A0A8B7PBW3"/>
<keyword evidence="10" id="KW-0458">Lysosome</keyword>
<comment type="subcellular location">
    <subcellularLocation>
        <location evidence="2">Golgi apparatus</location>
    </subcellularLocation>
    <subcellularLocation>
        <location evidence="1">Lysosome</location>
    </subcellularLocation>
</comment>
<organism evidence="12 13">
    <name type="scientific">Hyalella azteca</name>
    <name type="common">Amphipod</name>
    <dbReference type="NCBI Taxonomy" id="294128"/>
    <lineage>
        <taxon>Eukaryota</taxon>
        <taxon>Metazoa</taxon>
        <taxon>Ecdysozoa</taxon>
        <taxon>Arthropoda</taxon>
        <taxon>Crustacea</taxon>
        <taxon>Multicrustacea</taxon>
        <taxon>Malacostraca</taxon>
        <taxon>Eumalacostraca</taxon>
        <taxon>Peracarida</taxon>
        <taxon>Amphipoda</taxon>
        <taxon>Senticaudata</taxon>
        <taxon>Talitrida</taxon>
        <taxon>Talitroidea</taxon>
        <taxon>Hyalellidae</taxon>
        <taxon>Hyalella</taxon>
    </lineage>
</organism>
<dbReference type="GO" id="GO:0016055">
    <property type="term" value="P:Wnt signaling pathway"/>
    <property type="evidence" value="ECO:0007669"/>
    <property type="project" value="UniProtKB-KW"/>
</dbReference>
<dbReference type="SUPFAM" id="SSF51045">
    <property type="entry name" value="WW domain"/>
    <property type="match status" value="1"/>
</dbReference>
<evidence type="ECO:0000256" key="7">
    <source>
        <dbReference type="ARBA" id="ARBA00022857"/>
    </source>
</evidence>
<reference evidence="13 14" key="1">
    <citation type="submission" date="2025-04" db="UniProtKB">
        <authorList>
            <consortium name="RefSeq"/>
        </authorList>
    </citation>
    <scope>IDENTIFICATION</scope>
</reference>
<dbReference type="PROSITE" id="PS01159">
    <property type="entry name" value="WW_DOMAIN_1"/>
    <property type="match status" value="1"/>
</dbReference>
<evidence type="ECO:0000256" key="4">
    <source>
        <dbReference type="ARBA" id="ARBA00016094"/>
    </source>
</evidence>
<dbReference type="Gene3D" id="3.40.50.720">
    <property type="entry name" value="NAD(P)-binding Rossmann-like Domain"/>
    <property type="match status" value="1"/>
</dbReference>
<evidence type="ECO:0000256" key="5">
    <source>
        <dbReference type="ARBA" id="ARBA00022687"/>
    </source>
</evidence>
<dbReference type="CDD" id="cd00201">
    <property type="entry name" value="WW"/>
    <property type="match status" value="1"/>
</dbReference>
<dbReference type="RefSeq" id="XP_047739733.1">
    <property type="nucleotide sequence ID" value="XM_047883777.1"/>
</dbReference>
<keyword evidence="9" id="KW-0333">Golgi apparatus</keyword>
<dbReference type="Gene3D" id="2.20.70.10">
    <property type="match status" value="1"/>
</dbReference>
<evidence type="ECO:0000313" key="14">
    <source>
        <dbReference type="RefSeq" id="XP_047739733.1"/>
    </source>
</evidence>
<sequence>MELPETDSEDELGPGWEERVTNDGQVFYAHHGLKATQWNHPRTGKTKVVSGVLPLGWEKIVENGGVKFIHKDSQRSTYVDPRLAFATEETSGLHNLRQRYDASSTGLQILHGQNLSGLKAIVTGANCGIGFETARSLAFHGCQVILACRHLKKANDAIKNILKQRPFAACHAMELDLSSLQSVKDFVTEYMKAHRSVNILILNAGTFGGGHQLTKDGIEETFQVNHLSHFYLCQLLLPTLRRDQARVVWLAAESHRFASLQDTEDVTERFLSPLRSERFSPILAYNNAKLCNILAAFEIHRNFGCHGVRSYAVHPGNLVSSGLTRHSWLYWCLHALLRPWTKSLQQACAASVYCACSPDVAACGGVYVNGCLPCRPSPAAMDSVLALRLYNLDLRIIERTMGSVAFAVAS</sequence>
<evidence type="ECO:0000259" key="11">
    <source>
        <dbReference type="PROSITE" id="PS50020"/>
    </source>
</evidence>
<dbReference type="GO" id="GO:0016491">
    <property type="term" value="F:oxidoreductase activity"/>
    <property type="evidence" value="ECO:0007669"/>
    <property type="project" value="UniProtKB-KW"/>
</dbReference>
<feature type="domain" description="WW" evidence="11">
    <location>
        <begin position="10"/>
        <end position="43"/>
    </location>
</feature>
<dbReference type="InterPro" id="IPR001202">
    <property type="entry name" value="WW_dom"/>
</dbReference>
<dbReference type="Pfam" id="PF00106">
    <property type="entry name" value="adh_short"/>
    <property type="match status" value="1"/>
</dbReference>
<evidence type="ECO:0000313" key="13">
    <source>
        <dbReference type="RefSeq" id="XP_018022711.1"/>
    </source>
</evidence>
<gene>
    <name evidence="13 14" type="primary">LOC108678756</name>
</gene>
<dbReference type="GeneID" id="108678756"/>
<dbReference type="InterPro" id="IPR036020">
    <property type="entry name" value="WW_dom_sf"/>
</dbReference>
<dbReference type="OrthoDB" id="9989144at2759"/>
<comment type="similarity">
    <text evidence="3">Belongs to the short-chain dehydrogenases/reductases (SDR) family.</text>
</comment>
<evidence type="ECO:0000256" key="6">
    <source>
        <dbReference type="ARBA" id="ARBA00022703"/>
    </source>
</evidence>
<evidence type="ECO:0000256" key="9">
    <source>
        <dbReference type="ARBA" id="ARBA00023034"/>
    </source>
</evidence>
<dbReference type="InterPro" id="IPR036291">
    <property type="entry name" value="NAD(P)-bd_dom_sf"/>
</dbReference>
<evidence type="ECO:0000256" key="3">
    <source>
        <dbReference type="ARBA" id="ARBA00006484"/>
    </source>
</evidence>
<keyword evidence="8" id="KW-0560">Oxidoreductase</keyword>
<dbReference type="PRINTS" id="PR00081">
    <property type="entry name" value="GDHRDH"/>
</dbReference>
<dbReference type="GO" id="GO:0005794">
    <property type="term" value="C:Golgi apparatus"/>
    <property type="evidence" value="ECO:0007669"/>
    <property type="project" value="UniProtKB-SubCell"/>
</dbReference>
<dbReference type="SUPFAM" id="SSF51735">
    <property type="entry name" value="NAD(P)-binding Rossmann-fold domains"/>
    <property type="match status" value="1"/>
</dbReference>
<dbReference type="KEGG" id="hazt:108678756"/>
<keyword evidence="12" id="KW-1185">Reference proteome</keyword>
<evidence type="ECO:0000256" key="10">
    <source>
        <dbReference type="ARBA" id="ARBA00023228"/>
    </source>
</evidence>
<keyword evidence="5" id="KW-0879">Wnt signaling pathway</keyword>
<proteinExistence type="inferred from homology"/>
<protein>
    <recommendedName>
        <fullName evidence="4">WW domain-containing oxidoreductase</fullName>
    </recommendedName>
</protein>
<dbReference type="Pfam" id="PF00397">
    <property type="entry name" value="WW"/>
    <property type="match status" value="1"/>
</dbReference>
<evidence type="ECO:0000256" key="2">
    <source>
        <dbReference type="ARBA" id="ARBA00004555"/>
    </source>
</evidence>
<accession>A0A8B7PBW3</accession>
<dbReference type="PANTHER" id="PTHR24320:SF282">
    <property type="entry name" value="WW DOMAIN-CONTAINING OXIDOREDUCTASE"/>
    <property type="match status" value="1"/>
</dbReference>
<evidence type="ECO:0000313" key="12">
    <source>
        <dbReference type="Proteomes" id="UP000694843"/>
    </source>
</evidence>
<keyword evidence="7" id="KW-0521">NADP</keyword>
<dbReference type="CTD" id="51741"/>